<dbReference type="InterPro" id="IPR010935">
    <property type="entry name" value="SMC_hinge"/>
</dbReference>
<dbReference type="GO" id="GO:0005634">
    <property type="term" value="C:nucleus"/>
    <property type="evidence" value="ECO:0007669"/>
    <property type="project" value="UniProtKB-SubCell"/>
</dbReference>
<comment type="subcellular location">
    <subcellularLocation>
        <location evidence="1">Nucleus</location>
    </subcellularLocation>
</comment>
<evidence type="ECO:0000256" key="6">
    <source>
        <dbReference type="ARBA" id="ARBA00022776"/>
    </source>
</evidence>
<feature type="compositionally biased region" description="Low complexity" evidence="13">
    <location>
        <begin position="1456"/>
        <end position="1467"/>
    </location>
</feature>
<evidence type="ECO:0000256" key="5">
    <source>
        <dbReference type="ARBA" id="ARBA00022741"/>
    </source>
</evidence>
<dbReference type="STRING" id="1569628.A0A316V0F9"/>
<organism evidence="15 16">
    <name type="scientific">Jaminaea rosea</name>
    <dbReference type="NCBI Taxonomy" id="1569628"/>
    <lineage>
        <taxon>Eukaryota</taxon>
        <taxon>Fungi</taxon>
        <taxon>Dikarya</taxon>
        <taxon>Basidiomycota</taxon>
        <taxon>Ustilaginomycotina</taxon>
        <taxon>Exobasidiomycetes</taxon>
        <taxon>Microstromatales</taxon>
        <taxon>Microstromatales incertae sedis</taxon>
        <taxon>Jaminaea</taxon>
    </lineage>
</organism>
<dbReference type="EMBL" id="KZ819662">
    <property type="protein sequence ID" value="PWN30041.1"/>
    <property type="molecule type" value="Genomic_DNA"/>
</dbReference>
<keyword evidence="16" id="KW-1185">Reference proteome</keyword>
<evidence type="ECO:0000256" key="10">
    <source>
        <dbReference type="ARBA" id="ARBA00023242"/>
    </source>
</evidence>
<feature type="region of interest" description="Disordered" evidence="13">
    <location>
        <begin position="1144"/>
        <end position="1207"/>
    </location>
</feature>
<evidence type="ECO:0000256" key="7">
    <source>
        <dbReference type="ARBA" id="ARBA00022840"/>
    </source>
</evidence>
<dbReference type="SUPFAM" id="SSF75553">
    <property type="entry name" value="Smc hinge domain"/>
    <property type="match status" value="1"/>
</dbReference>
<dbReference type="GO" id="GO:0005524">
    <property type="term" value="F:ATP binding"/>
    <property type="evidence" value="ECO:0007669"/>
    <property type="project" value="UniProtKB-KW"/>
</dbReference>
<dbReference type="Proteomes" id="UP000245884">
    <property type="component" value="Unassembled WGS sequence"/>
</dbReference>
<dbReference type="Pfam" id="PF02463">
    <property type="entry name" value="SMC_N"/>
    <property type="match status" value="1"/>
</dbReference>
<dbReference type="RefSeq" id="XP_025364653.1">
    <property type="nucleotide sequence ID" value="XM_025507475.1"/>
</dbReference>
<keyword evidence="8 12" id="KW-0175">Coiled coil</keyword>
<accession>A0A316V0F9</accession>
<dbReference type="InterPro" id="IPR036277">
    <property type="entry name" value="SMC_hinge_sf"/>
</dbReference>
<keyword evidence="5" id="KW-0547">Nucleotide-binding</keyword>
<evidence type="ECO:0000256" key="4">
    <source>
        <dbReference type="ARBA" id="ARBA00022618"/>
    </source>
</evidence>
<dbReference type="Pfam" id="PF06470">
    <property type="entry name" value="SMC_hinge"/>
    <property type="match status" value="1"/>
</dbReference>
<feature type="coiled-coil region" evidence="12">
    <location>
        <begin position="1230"/>
        <end position="1267"/>
    </location>
</feature>
<dbReference type="Gene3D" id="1.10.287.1490">
    <property type="match status" value="2"/>
</dbReference>
<dbReference type="Gene3D" id="3.40.50.300">
    <property type="entry name" value="P-loop containing nucleotide triphosphate hydrolases"/>
    <property type="match status" value="2"/>
</dbReference>
<keyword evidence="9" id="KW-0226">DNA condensation</keyword>
<feature type="compositionally biased region" description="Low complexity" evidence="13">
    <location>
        <begin position="730"/>
        <end position="741"/>
    </location>
</feature>
<evidence type="ECO:0000256" key="2">
    <source>
        <dbReference type="ARBA" id="ARBA00006005"/>
    </source>
</evidence>
<feature type="domain" description="SMC hinge" evidence="14">
    <location>
        <begin position="755"/>
        <end position="859"/>
    </location>
</feature>
<keyword evidence="10" id="KW-0539">Nucleus</keyword>
<evidence type="ECO:0000313" key="16">
    <source>
        <dbReference type="Proteomes" id="UP000245884"/>
    </source>
</evidence>
<keyword evidence="6" id="KW-0498">Mitosis</keyword>
<evidence type="ECO:0000256" key="3">
    <source>
        <dbReference type="ARBA" id="ARBA00018693"/>
    </source>
</evidence>
<keyword evidence="7" id="KW-0067">ATP-binding</keyword>
<feature type="compositionally biased region" description="Acidic residues" evidence="13">
    <location>
        <begin position="44"/>
        <end position="73"/>
    </location>
</feature>
<evidence type="ECO:0000256" key="8">
    <source>
        <dbReference type="ARBA" id="ARBA00023054"/>
    </source>
</evidence>
<evidence type="ECO:0000256" key="11">
    <source>
        <dbReference type="ARBA" id="ARBA00023306"/>
    </source>
</evidence>
<evidence type="ECO:0000256" key="9">
    <source>
        <dbReference type="ARBA" id="ARBA00023067"/>
    </source>
</evidence>
<feature type="compositionally biased region" description="Basic and acidic residues" evidence="13">
    <location>
        <begin position="560"/>
        <end position="569"/>
    </location>
</feature>
<keyword evidence="11" id="KW-0131">Cell cycle</keyword>
<evidence type="ECO:0000256" key="1">
    <source>
        <dbReference type="ARBA" id="ARBA00004123"/>
    </source>
</evidence>
<protein>
    <recommendedName>
        <fullName evidence="3">Structural maintenance of chromosomes protein 4</fullName>
    </recommendedName>
</protein>
<dbReference type="InterPro" id="IPR003395">
    <property type="entry name" value="RecF/RecN/SMC_N"/>
</dbReference>
<dbReference type="GO" id="GO:0000796">
    <property type="term" value="C:condensin complex"/>
    <property type="evidence" value="ECO:0007669"/>
    <property type="project" value="TreeGrafter"/>
</dbReference>
<dbReference type="SMART" id="SM00968">
    <property type="entry name" value="SMC_hinge"/>
    <property type="match status" value="1"/>
</dbReference>
<proteinExistence type="inferred from homology"/>
<dbReference type="InterPro" id="IPR027417">
    <property type="entry name" value="P-loop_NTPase"/>
</dbReference>
<comment type="similarity">
    <text evidence="2">Belongs to the SMC family. SMC4 subfamily.</text>
</comment>
<evidence type="ECO:0000256" key="13">
    <source>
        <dbReference type="SAM" id="MobiDB-lite"/>
    </source>
</evidence>
<dbReference type="PANTHER" id="PTHR18937">
    <property type="entry name" value="STRUCTURAL MAINTENANCE OF CHROMOSOMES SMC FAMILY MEMBER"/>
    <property type="match status" value="1"/>
</dbReference>
<dbReference type="Gene3D" id="1.20.1060.20">
    <property type="match status" value="1"/>
</dbReference>
<feature type="compositionally biased region" description="Polar residues" evidence="13">
    <location>
        <begin position="192"/>
        <end position="208"/>
    </location>
</feature>
<feature type="compositionally biased region" description="Acidic residues" evidence="13">
    <location>
        <begin position="1145"/>
        <end position="1168"/>
    </location>
</feature>
<sequence length="1507" mass="167922">MPPRKASASASKPTSSSSSSSRVASASSRAPPRRTATRKQVVESDSDEEDEDGEDEMALGSPDESEEEEEEEAEQVKPARRGVAKKAPAPSKTKVSPSMSRRAAKSLPRDESPIDKIAKPSSSSSRGSRKVSARATPPVDENINANVADDDSQTPAEADKSDSIDADATFVAPTRGTSPEDSVQGTPARPRASQSIMADTPGTSNGIPSTPLAPKQPTKRLVIHKLVLRDFKSYAGNQTIGPFHKSFSSVVGPNGSGKSNVIDALLFVFGWRANKMRQGKLGELIHTPSMADVPRPSETQVSVVFREIEDLPGPDAYRVVPKSKLVVSRTAFLNNTSVYHMNGKRSTFTEVTTLLRDKGIDLDHKRFLILQGEVESIAQMPPKARNEHEEGLLEYLEDIIGTSRFKEEIETAAKTVDECNEQRGERLSRLKIVQREKDAMEGKKREAESLLRDQNSLTRHQSMLWQVYMWEARSATTEAQDSIATLTERIAKEREKHQDAQANVAELEASYSAVQKEWESMKKEMDKLTKEVERLEKEDLQIGEKRKHFETKKKKLTKAMSDDKHHLSEARTTLTSSEDEIGTLRMELAKLEASLEKEEASLDSIRDSLKGKTGHLTEAMEAKQRDLAPWMDKVKAAESQRDVKAQEVDLIKGREEARERDVEDARRKRTEIKDELRGKHEELQSLAEEKDSVVDKINESEERLNELKTREAKMKGKVAAARSKADDAKSTQQASASQSSVLTSLARQAELGMIKGFHGRLGSLGVIDDKYDVAISTACPGLDSIVVETVDCGQACIEHLRKNNLGRANFILLDSVSNLRVEPVETPDNPREARFLPAFYHQLRDTLVARDLAHANRIAYGAKRWRLIDKSGTMSGGGTRFADAEYSPEQIARMQQEVIQLDGELQTLSLKVQRVETELRQIEVEMEKAQMALKVGKTRYEECQARVEELKAQNKPDAADATRLEELQGEISALEAEIKKLRSKTTSFETEISALQEKILDAGGIREMMNLSTEKATKAEVAKSKADKDIVKYSTAMEKRQAEIDDLEEEMSGLKDSASDKGSVTSKARAKLDEKAHAFEVKQEKRDELKEALDESSSTINAFRALELEIKQKLDDNQRALAENGKRLKHWEEKHAGLELHYVGEDEDDSEAQDDDEEQEGEQEEAEAGAEGGENEAKKQPKASTRSAPDLNLPIYEDEELESMSKDDLKSSIATYEERVQKGSGNFAILDEYRKREQEFLSRAKDLEQTTQQRDAAKNRHDELRRQRLDEFMTGFGIISSKLKEMYQTITLGGNAELELVDSLDPFSEGILFSVMPPKKSWKNISNLSGGEKTLSSLALVFALHAFKPTPLYVMDEIDAALDFRNVSIVANLIKERTKNAQFVIISLRNNMFELASRLVGIYKTNGQTKSLAVENTELSQAVAEEAAAAAAAVAASARKARNFPGPPRTPMSSVQHAQRMQMQHQASLARRRGCPSRSCRGRPGCPPTTPRRVCRRTRRRNLRPES</sequence>
<dbReference type="SUPFAM" id="SSF52540">
    <property type="entry name" value="P-loop containing nucleoside triphosphate hydrolases"/>
    <property type="match status" value="1"/>
</dbReference>
<evidence type="ECO:0000313" key="15">
    <source>
        <dbReference type="EMBL" id="PWN30041.1"/>
    </source>
</evidence>
<feature type="region of interest" description="Disordered" evidence="13">
    <location>
        <begin position="551"/>
        <end position="575"/>
    </location>
</feature>
<feature type="region of interest" description="Disordered" evidence="13">
    <location>
        <begin position="1440"/>
        <end position="1493"/>
    </location>
</feature>
<dbReference type="PANTHER" id="PTHR18937:SF172">
    <property type="entry name" value="STRUCTURAL MAINTENANCE OF CHROMOSOMES PROTEIN"/>
    <property type="match status" value="1"/>
</dbReference>
<gene>
    <name evidence="15" type="ORF">BDZ90DRAFT_244852</name>
</gene>
<dbReference type="GO" id="GO:0007076">
    <property type="term" value="P:mitotic chromosome condensation"/>
    <property type="evidence" value="ECO:0007669"/>
    <property type="project" value="UniProtKB-ARBA"/>
</dbReference>
<dbReference type="GO" id="GO:0051301">
    <property type="term" value="P:cell division"/>
    <property type="evidence" value="ECO:0007669"/>
    <property type="project" value="UniProtKB-KW"/>
</dbReference>
<feature type="coiled-coil region" evidence="12">
    <location>
        <begin position="891"/>
        <end position="998"/>
    </location>
</feature>
<reference evidence="15 16" key="1">
    <citation type="journal article" date="2018" name="Mol. Biol. Evol.">
        <title>Broad Genomic Sampling Reveals a Smut Pathogenic Ancestry of the Fungal Clade Ustilaginomycotina.</title>
        <authorList>
            <person name="Kijpornyongpan T."/>
            <person name="Mondo S.J."/>
            <person name="Barry K."/>
            <person name="Sandor L."/>
            <person name="Lee J."/>
            <person name="Lipzen A."/>
            <person name="Pangilinan J."/>
            <person name="LaButti K."/>
            <person name="Hainaut M."/>
            <person name="Henrissat B."/>
            <person name="Grigoriev I.V."/>
            <person name="Spatafora J.W."/>
            <person name="Aime M.C."/>
        </authorList>
    </citation>
    <scope>NUCLEOTIDE SEQUENCE [LARGE SCALE GENOMIC DNA]</scope>
    <source>
        <strain evidence="15 16">MCA 5214</strain>
    </source>
</reference>
<evidence type="ECO:0000256" key="12">
    <source>
        <dbReference type="SAM" id="Coils"/>
    </source>
</evidence>
<dbReference type="FunFam" id="3.40.50.300:FF:000481">
    <property type="entry name" value="Structural maintenance of chromosomes 4"/>
    <property type="match status" value="1"/>
</dbReference>
<keyword evidence="4" id="KW-0132">Cell division</keyword>
<feature type="region of interest" description="Disordered" evidence="13">
    <location>
        <begin position="1"/>
        <end position="215"/>
    </location>
</feature>
<feature type="compositionally biased region" description="Low complexity" evidence="13">
    <location>
        <begin position="1"/>
        <end position="30"/>
    </location>
</feature>
<dbReference type="OrthoDB" id="5575062at2759"/>
<feature type="compositionally biased region" description="Basic and acidic residues" evidence="13">
    <location>
        <begin position="107"/>
        <end position="118"/>
    </location>
</feature>
<dbReference type="GeneID" id="37029298"/>
<feature type="compositionally biased region" description="Polar residues" evidence="13">
    <location>
        <begin position="175"/>
        <end position="185"/>
    </location>
</feature>
<feature type="region of interest" description="Disordered" evidence="13">
    <location>
        <begin position="720"/>
        <end position="741"/>
    </location>
</feature>
<feature type="coiled-coil region" evidence="12">
    <location>
        <begin position="483"/>
        <end position="545"/>
    </location>
</feature>
<name>A0A316V0F9_9BASI</name>
<evidence type="ECO:0000259" key="14">
    <source>
        <dbReference type="SMART" id="SM00968"/>
    </source>
</evidence>
<feature type="region of interest" description="Disordered" evidence="13">
    <location>
        <begin position="1049"/>
        <end position="1069"/>
    </location>
</feature>